<organism evidence="2 3">
    <name type="scientific">Toxocara canis</name>
    <name type="common">Canine roundworm</name>
    <dbReference type="NCBI Taxonomy" id="6265"/>
    <lineage>
        <taxon>Eukaryota</taxon>
        <taxon>Metazoa</taxon>
        <taxon>Ecdysozoa</taxon>
        <taxon>Nematoda</taxon>
        <taxon>Chromadorea</taxon>
        <taxon>Rhabditida</taxon>
        <taxon>Spirurina</taxon>
        <taxon>Ascaridomorpha</taxon>
        <taxon>Ascaridoidea</taxon>
        <taxon>Toxocaridae</taxon>
        <taxon>Toxocara</taxon>
    </lineage>
</organism>
<feature type="compositionally biased region" description="Basic and acidic residues" evidence="1">
    <location>
        <begin position="10"/>
        <end position="20"/>
    </location>
</feature>
<feature type="region of interest" description="Disordered" evidence="1">
    <location>
        <begin position="491"/>
        <end position="587"/>
    </location>
</feature>
<keyword evidence="3" id="KW-1185">Reference proteome</keyword>
<feature type="compositionally biased region" description="Polar residues" evidence="1">
    <location>
        <begin position="179"/>
        <end position="194"/>
    </location>
</feature>
<proteinExistence type="predicted"/>
<feature type="compositionally biased region" description="Polar residues" evidence="1">
    <location>
        <begin position="831"/>
        <end position="842"/>
    </location>
</feature>
<evidence type="ECO:0000313" key="2">
    <source>
        <dbReference type="EMBL" id="KHN84399.1"/>
    </source>
</evidence>
<sequence>MDGTCPSHHPGREDGFPLNRDWDQMRRQSEVGFIFLAAAFCCLFAQFQCQSLTDPIRNTLGLWSRLLNRMAQRDPPTDEQLHFKVTPDELPSFRPLFRPIDSFNLSPTSPAHEPSGKPGIINEEILYHLLPPVKGQTPKKTLNKESTNIPTKERETTAVPTTVKNAPKKRKKKSKKSKNPTPQNTTDGPKPTTITVTQEVLIPNESLDTIVAAETSTTLPITAPSNNCTRLDSCSSGSAVTSQDPMMRDSKDQGIEGINERQERSFTVVQWMPEENTETATTSSDIVNSTAPTDEHSPFMHAGTASENESSQEVSQAITKEAVKKTDKVVTAAISNHTEFAPDIRVHFRVRSQKKTRNAEENSSGVAASDVKVALFEETARLTKGFVKVEKTESASNITDIGTNSSSAEKIKTNGTTNVNGDCKNGTFCDELPQCKNAMPVNAFFVQCNDSVADECEFMSNRAQETTNTTQPERSSQCETEELLSRIIKTASMANDSDKREGPGSSNEQADSEQSIEDEAGDTGDNSVTGLSQLDKPAESETRNSKSETNSSSGIGSTLSMIKSEIPDAEEDDSATEHGSPRLNLAVQKQEVTTSTVLMPSASQMVYSLQATARSNSNPAQNNAFTPVNSIIDGIGPLILPLLGYTYDARNGYYPYVKRNHGATTFADNHVGSGDGTLYVDDSLVGLSTAIAREIYYNARTQQAAGQLQQPLGQLGPVAQSQTFDQRAIPTSDTARTAAERSTFKPPIITVTKQEPLRTEQFGETTIVETRRSPQVLPQSSHHLSPKVPTAQPMESLHDDLEPVNSALSKAPRSQSTLLSSRKTGKGSEGTAITRNSQNPTSKVLPYPRFMPSPSVYNSQQTSSEELQQGSALLQNEFSQTSLRPVAAVPVLNSDLIVTTNNASNMSPLFVTGRFTPSGTNRAFQYTPTFLGVGGASLPTQWSQQLAARMAGAPTALTDNSNLQYSQSTATTASAYRRSGKFLRTHLQMSIL</sequence>
<gene>
    <name evidence="2" type="ORF">Tcan_08405</name>
</gene>
<feature type="compositionally biased region" description="Polar residues" evidence="1">
    <location>
        <begin position="547"/>
        <end position="561"/>
    </location>
</feature>
<comment type="caution">
    <text evidence="2">The sequence shown here is derived from an EMBL/GenBank/DDBJ whole genome shotgun (WGS) entry which is preliminary data.</text>
</comment>
<feature type="compositionally biased region" description="Polar residues" evidence="1">
    <location>
        <begin position="855"/>
        <end position="869"/>
    </location>
</feature>
<feature type="compositionally biased region" description="Polar residues" evidence="1">
    <location>
        <begin position="808"/>
        <end position="822"/>
    </location>
</feature>
<accession>A0A0B2VSV7</accession>
<feature type="compositionally biased region" description="Basic residues" evidence="1">
    <location>
        <begin position="166"/>
        <end position="178"/>
    </location>
</feature>
<reference evidence="2 3" key="1">
    <citation type="submission" date="2014-11" db="EMBL/GenBank/DDBJ databases">
        <title>Genetic blueprint of the zoonotic pathogen Toxocara canis.</title>
        <authorList>
            <person name="Zhu X.-Q."/>
            <person name="Korhonen P.K."/>
            <person name="Cai H."/>
            <person name="Young N.D."/>
            <person name="Nejsum P."/>
            <person name="von Samson-Himmelstjerna G."/>
            <person name="Boag P.R."/>
            <person name="Tan P."/>
            <person name="Li Q."/>
            <person name="Min J."/>
            <person name="Yang Y."/>
            <person name="Wang X."/>
            <person name="Fang X."/>
            <person name="Hall R.S."/>
            <person name="Hofmann A."/>
            <person name="Sternberg P.W."/>
            <person name="Jex A.R."/>
            <person name="Gasser R.B."/>
        </authorList>
    </citation>
    <scope>NUCLEOTIDE SEQUENCE [LARGE SCALE GENOMIC DNA]</scope>
    <source>
        <strain evidence="2">PN_DK_2014</strain>
    </source>
</reference>
<dbReference type="AlphaFoldDB" id="A0A0B2VSV7"/>
<evidence type="ECO:0000256" key="1">
    <source>
        <dbReference type="SAM" id="MobiDB-lite"/>
    </source>
</evidence>
<protein>
    <submittedName>
        <fullName evidence="2">Uncharacterized protein</fullName>
    </submittedName>
</protein>
<dbReference type="OrthoDB" id="5878043at2759"/>
<dbReference type="Proteomes" id="UP000031036">
    <property type="component" value="Unassembled WGS sequence"/>
</dbReference>
<feature type="region of interest" description="Disordered" evidence="1">
    <location>
        <begin position="1"/>
        <end position="20"/>
    </location>
</feature>
<feature type="region of interest" description="Disordered" evidence="1">
    <location>
        <begin position="765"/>
        <end position="794"/>
    </location>
</feature>
<evidence type="ECO:0000313" key="3">
    <source>
        <dbReference type="Proteomes" id="UP000031036"/>
    </source>
</evidence>
<dbReference type="STRING" id="6265.A0A0B2VSV7"/>
<name>A0A0B2VSV7_TOXCA</name>
<feature type="compositionally biased region" description="Acidic residues" evidence="1">
    <location>
        <begin position="510"/>
        <end position="522"/>
    </location>
</feature>
<feature type="region of interest" description="Disordered" evidence="1">
    <location>
        <begin position="132"/>
        <end position="194"/>
    </location>
</feature>
<feature type="region of interest" description="Disordered" evidence="1">
    <location>
        <begin position="808"/>
        <end position="869"/>
    </location>
</feature>
<feature type="compositionally biased region" description="Basic and acidic residues" evidence="1">
    <location>
        <begin position="536"/>
        <end position="546"/>
    </location>
</feature>
<feature type="compositionally biased region" description="Polar residues" evidence="1">
    <location>
        <begin position="138"/>
        <end position="150"/>
    </location>
</feature>
<dbReference type="EMBL" id="JPKZ01000986">
    <property type="protein sequence ID" value="KHN84399.1"/>
    <property type="molecule type" value="Genomic_DNA"/>
</dbReference>